<keyword evidence="1" id="KW-0472">Membrane</keyword>
<gene>
    <name evidence="2" type="ORF">PHACADRAFT_207316</name>
</gene>
<proteinExistence type="predicted"/>
<dbReference type="HOGENOM" id="CLU_1496750_0_0_1"/>
<accession>K5V6Z0</accession>
<dbReference type="GeneID" id="18912589"/>
<protein>
    <submittedName>
        <fullName evidence="2">Uncharacterized protein</fullName>
    </submittedName>
</protein>
<dbReference type="AlphaFoldDB" id="K5V6Z0"/>
<feature type="transmembrane region" description="Helical" evidence="1">
    <location>
        <begin position="50"/>
        <end position="71"/>
    </location>
</feature>
<keyword evidence="3" id="KW-1185">Reference proteome</keyword>
<evidence type="ECO:0000313" key="3">
    <source>
        <dbReference type="Proteomes" id="UP000008370"/>
    </source>
</evidence>
<evidence type="ECO:0000256" key="1">
    <source>
        <dbReference type="SAM" id="Phobius"/>
    </source>
</evidence>
<keyword evidence="1" id="KW-0812">Transmembrane</keyword>
<dbReference type="RefSeq" id="XP_007393813.1">
    <property type="nucleotide sequence ID" value="XM_007393751.1"/>
</dbReference>
<dbReference type="KEGG" id="pco:PHACADRAFT_207316"/>
<dbReference type="Proteomes" id="UP000008370">
    <property type="component" value="Unassembled WGS sequence"/>
</dbReference>
<feature type="transmembrane region" description="Helical" evidence="1">
    <location>
        <begin position="12"/>
        <end position="30"/>
    </location>
</feature>
<dbReference type="InParanoid" id="K5V6Z0"/>
<sequence length="180" mass="19054">MKININASMPFFLYTFLMELLIVIMTVVGLSTRRAARASQLWKMLYRQGILYYLVTLVFQTPTIILAWYTVSGCVLGVFSSPGLVASVIASCSAVTSLLALPGATVPEGGSTVCEKANVGKSPPARGSQLLTTNINLPIGVESSEASSSAIASLPEMHMLEERDLGIAECALIVPAGTNV</sequence>
<dbReference type="OrthoDB" id="2742220at2759"/>
<dbReference type="EMBL" id="JH930470">
    <property type="protein sequence ID" value="EKM58501.1"/>
    <property type="molecule type" value="Genomic_DNA"/>
</dbReference>
<name>K5V6Z0_PHACS</name>
<organism evidence="2 3">
    <name type="scientific">Phanerochaete carnosa (strain HHB-10118-sp)</name>
    <name type="common">White-rot fungus</name>
    <name type="synonym">Peniophora carnosa</name>
    <dbReference type="NCBI Taxonomy" id="650164"/>
    <lineage>
        <taxon>Eukaryota</taxon>
        <taxon>Fungi</taxon>
        <taxon>Dikarya</taxon>
        <taxon>Basidiomycota</taxon>
        <taxon>Agaricomycotina</taxon>
        <taxon>Agaricomycetes</taxon>
        <taxon>Polyporales</taxon>
        <taxon>Phanerochaetaceae</taxon>
        <taxon>Phanerochaete</taxon>
    </lineage>
</organism>
<reference evidence="2 3" key="1">
    <citation type="journal article" date="2012" name="BMC Genomics">
        <title>Comparative genomics of the white-rot fungi, Phanerochaete carnosa and P. chrysosporium, to elucidate the genetic basis of the distinct wood types they colonize.</title>
        <authorList>
            <person name="Suzuki H."/>
            <person name="MacDonald J."/>
            <person name="Syed K."/>
            <person name="Salamov A."/>
            <person name="Hori C."/>
            <person name="Aerts A."/>
            <person name="Henrissat B."/>
            <person name="Wiebenga A."/>
            <person name="vanKuyk P.A."/>
            <person name="Barry K."/>
            <person name="Lindquist E."/>
            <person name="LaButti K."/>
            <person name="Lapidus A."/>
            <person name="Lucas S."/>
            <person name="Coutinho P."/>
            <person name="Gong Y."/>
            <person name="Samejima M."/>
            <person name="Mahadevan R."/>
            <person name="Abou-Zaid M."/>
            <person name="de Vries R.P."/>
            <person name="Igarashi K."/>
            <person name="Yadav J.S."/>
            <person name="Grigoriev I.V."/>
            <person name="Master E.R."/>
        </authorList>
    </citation>
    <scope>NUCLEOTIDE SEQUENCE [LARGE SCALE GENOMIC DNA]</scope>
    <source>
        <strain evidence="2 3">HHB-10118-sp</strain>
    </source>
</reference>
<evidence type="ECO:0000313" key="2">
    <source>
        <dbReference type="EMBL" id="EKM58501.1"/>
    </source>
</evidence>
<keyword evidence="1" id="KW-1133">Transmembrane helix</keyword>